<dbReference type="AlphaFoldDB" id="A0A1I4S7M4"/>
<dbReference type="Proteomes" id="UP000199048">
    <property type="component" value="Unassembled WGS sequence"/>
</dbReference>
<feature type="transmembrane region" description="Helical" evidence="1">
    <location>
        <begin position="46"/>
        <end position="64"/>
    </location>
</feature>
<protein>
    <submittedName>
        <fullName evidence="2">Uncharacterized protein</fullName>
    </submittedName>
</protein>
<evidence type="ECO:0000313" key="2">
    <source>
        <dbReference type="EMBL" id="SFM60284.1"/>
    </source>
</evidence>
<organism evidence="2 3">
    <name type="scientific">Methylobacterium pseudosasicola</name>
    <dbReference type="NCBI Taxonomy" id="582667"/>
    <lineage>
        <taxon>Bacteria</taxon>
        <taxon>Pseudomonadati</taxon>
        <taxon>Pseudomonadota</taxon>
        <taxon>Alphaproteobacteria</taxon>
        <taxon>Hyphomicrobiales</taxon>
        <taxon>Methylobacteriaceae</taxon>
        <taxon>Methylobacterium</taxon>
    </lineage>
</organism>
<keyword evidence="1" id="KW-1133">Transmembrane helix</keyword>
<dbReference type="OrthoDB" id="7999652at2"/>
<evidence type="ECO:0000256" key="1">
    <source>
        <dbReference type="SAM" id="Phobius"/>
    </source>
</evidence>
<keyword evidence="1" id="KW-0472">Membrane</keyword>
<accession>A0A1I4S7M4</accession>
<keyword evidence="1" id="KW-0812">Transmembrane</keyword>
<reference evidence="3" key="1">
    <citation type="submission" date="2016-10" db="EMBL/GenBank/DDBJ databases">
        <authorList>
            <person name="Varghese N."/>
            <person name="Submissions S."/>
        </authorList>
    </citation>
    <scope>NUCLEOTIDE SEQUENCE [LARGE SCALE GENOMIC DNA]</scope>
    <source>
        <strain evidence="3">BL36</strain>
    </source>
</reference>
<dbReference type="RefSeq" id="WP_092045440.1">
    <property type="nucleotide sequence ID" value="NZ_FOTK01000040.1"/>
</dbReference>
<gene>
    <name evidence="2" type="ORF">SAMN05192568_104039</name>
</gene>
<evidence type="ECO:0000313" key="3">
    <source>
        <dbReference type="Proteomes" id="UP000199048"/>
    </source>
</evidence>
<dbReference type="EMBL" id="FOTK01000040">
    <property type="protein sequence ID" value="SFM60284.1"/>
    <property type="molecule type" value="Genomic_DNA"/>
</dbReference>
<feature type="transmembrane region" description="Helical" evidence="1">
    <location>
        <begin position="21"/>
        <end position="40"/>
    </location>
</feature>
<keyword evidence="3" id="KW-1185">Reference proteome</keyword>
<name>A0A1I4S7M4_9HYPH</name>
<sequence>MASTETGPWTALLVIKLVLRFGLPLIGLFVIGRAIVHSIGGDIQHWQFALGALLILAGFVSKLVPRR</sequence>
<dbReference type="STRING" id="582667.SAMN05192568_104039"/>
<proteinExistence type="predicted"/>